<dbReference type="SUPFAM" id="SSF101327">
    <property type="entry name" value="YgfB-like"/>
    <property type="match status" value="1"/>
</dbReference>
<dbReference type="Proteomes" id="UP000196027">
    <property type="component" value="Chromosome"/>
</dbReference>
<proteinExistence type="predicted"/>
<reference evidence="1 2" key="1">
    <citation type="submission" date="2017-05" db="EMBL/GenBank/DDBJ databases">
        <title>Genomic insights into alkan degradation activity of Oleiphilus messinensis.</title>
        <authorList>
            <person name="Kozyavkin S.A."/>
            <person name="Slesarev A.I."/>
            <person name="Golyshin P.N."/>
            <person name="Korzhenkov A."/>
            <person name="Golyshina O.N."/>
            <person name="Toshchakov S.V."/>
        </authorList>
    </citation>
    <scope>NUCLEOTIDE SEQUENCE [LARGE SCALE GENOMIC DNA]</scope>
    <source>
        <strain evidence="1 2">ME102</strain>
    </source>
</reference>
<keyword evidence="2" id="KW-1185">Reference proteome</keyword>
<dbReference type="SUPFAM" id="SSF103642">
    <property type="entry name" value="Sec-C motif"/>
    <property type="match status" value="1"/>
</dbReference>
<dbReference type="InterPro" id="IPR011978">
    <property type="entry name" value="YgfB-like"/>
</dbReference>
<dbReference type="PANTHER" id="PTHR33747:SF1">
    <property type="entry name" value="ADENYLATE CYCLASE-ASSOCIATED CAP C-TERMINAL DOMAIN-CONTAINING PROTEIN"/>
    <property type="match status" value="1"/>
</dbReference>
<dbReference type="Pfam" id="PF03695">
    <property type="entry name" value="UPF0149"/>
    <property type="match status" value="1"/>
</dbReference>
<accession>A0A1Y0ID62</accession>
<sequence length="241" mass="26829">MTSQALPSYQAILEPLTIIDSFLSSEQRDEGCYSLDKTLGAMVAHISSPGGCSDLDLVELVFNGEDAATALWVTDEALNVAWSQVLTGLRTLMEDEALAFANDYPIPAEATEPPERMQQWCEGYLHRFQLSEPDWRSVVEELGEAKIAEEVQSALSVIATYADWQLALESAEEPEVLQSNLHDVQKAVEHAVHMLFTLGSTVQRFENYEPHEPFIRETEKVGRNDPCVCGSGKKYKKCCGR</sequence>
<gene>
    <name evidence="1" type="ORF">OLMES_4174</name>
</gene>
<name>A0A1Y0ID62_9GAMM</name>
<dbReference type="EMBL" id="CP021425">
    <property type="protein sequence ID" value="ARU58190.1"/>
    <property type="molecule type" value="Genomic_DNA"/>
</dbReference>
<dbReference type="OrthoDB" id="6289577at2"/>
<dbReference type="PANTHER" id="PTHR33747">
    <property type="entry name" value="UPF0225 PROTEIN SCO1677"/>
    <property type="match status" value="1"/>
</dbReference>
<dbReference type="AlphaFoldDB" id="A0A1Y0ID62"/>
<evidence type="ECO:0000313" key="2">
    <source>
        <dbReference type="Proteomes" id="UP000196027"/>
    </source>
</evidence>
<dbReference type="Gene3D" id="3.10.450.50">
    <property type="match status" value="1"/>
</dbReference>
<evidence type="ECO:0008006" key="3">
    <source>
        <dbReference type="Google" id="ProtNLM"/>
    </source>
</evidence>
<evidence type="ECO:0000313" key="1">
    <source>
        <dbReference type="EMBL" id="ARU58190.1"/>
    </source>
</evidence>
<organism evidence="1 2">
    <name type="scientific">Oleiphilus messinensis</name>
    <dbReference type="NCBI Taxonomy" id="141451"/>
    <lineage>
        <taxon>Bacteria</taxon>
        <taxon>Pseudomonadati</taxon>
        <taxon>Pseudomonadota</taxon>
        <taxon>Gammaproteobacteria</taxon>
        <taxon>Oceanospirillales</taxon>
        <taxon>Oleiphilaceae</taxon>
        <taxon>Oleiphilus</taxon>
    </lineage>
</organism>
<dbReference type="Pfam" id="PF02810">
    <property type="entry name" value="SEC-C"/>
    <property type="match status" value="1"/>
</dbReference>
<protein>
    <recommendedName>
        <fullName evidence="3">YecA family protein</fullName>
    </recommendedName>
</protein>
<dbReference type="InterPro" id="IPR004027">
    <property type="entry name" value="SEC_C_motif"/>
</dbReference>
<dbReference type="KEGG" id="ome:OLMES_4174"/>
<dbReference type="InterPro" id="IPR036255">
    <property type="entry name" value="YgfB-like_sf"/>
</dbReference>